<dbReference type="Gene3D" id="1.50.10.20">
    <property type="match status" value="1"/>
</dbReference>
<dbReference type="SUPFAM" id="SSF52540">
    <property type="entry name" value="P-loop containing nucleoside triphosphate hydrolases"/>
    <property type="match status" value="1"/>
</dbReference>
<comment type="caution">
    <text evidence="1">The sequence shown here is derived from an EMBL/GenBank/DDBJ whole genome shotgun (WGS) entry which is preliminary data.</text>
</comment>
<proteinExistence type="predicted"/>
<dbReference type="InterPro" id="IPR027417">
    <property type="entry name" value="P-loop_NTPase"/>
</dbReference>
<dbReference type="EMBL" id="BAAAQN010000005">
    <property type="protein sequence ID" value="GAA2018395.1"/>
    <property type="molecule type" value="Genomic_DNA"/>
</dbReference>
<gene>
    <name evidence="1" type="ORF">GCM10009839_13220</name>
</gene>
<organism evidence="1 2">
    <name type="scientific">Catenulispora yoronensis</name>
    <dbReference type="NCBI Taxonomy" id="450799"/>
    <lineage>
        <taxon>Bacteria</taxon>
        <taxon>Bacillati</taxon>
        <taxon>Actinomycetota</taxon>
        <taxon>Actinomycetes</taxon>
        <taxon>Catenulisporales</taxon>
        <taxon>Catenulisporaceae</taxon>
        <taxon>Catenulispora</taxon>
    </lineage>
</organism>
<dbReference type="Proteomes" id="UP001500751">
    <property type="component" value="Unassembled WGS sequence"/>
</dbReference>
<keyword evidence="2" id="KW-1185">Reference proteome</keyword>
<accession>A0ABN2TRV9</accession>
<reference evidence="2" key="1">
    <citation type="journal article" date="2019" name="Int. J. Syst. Evol. Microbiol.">
        <title>The Global Catalogue of Microorganisms (GCM) 10K type strain sequencing project: providing services to taxonomists for standard genome sequencing and annotation.</title>
        <authorList>
            <consortium name="The Broad Institute Genomics Platform"/>
            <consortium name="The Broad Institute Genome Sequencing Center for Infectious Disease"/>
            <person name="Wu L."/>
            <person name="Ma J."/>
        </authorList>
    </citation>
    <scope>NUCLEOTIDE SEQUENCE [LARGE SCALE GENOMIC DNA]</scope>
    <source>
        <strain evidence="2">JCM 16014</strain>
    </source>
</reference>
<name>A0ABN2TRV9_9ACTN</name>
<protein>
    <recommendedName>
        <fullName evidence="3">AAA+ ATPase domain-containing protein</fullName>
    </recommendedName>
</protein>
<evidence type="ECO:0008006" key="3">
    <source>
        <dbReference type="Google" id="ProtNLM"/>
    </source>
</evidence>
<dbReference type="RefSeq" id="WP_344664595.1">
    <property type="nucleotide sequence ID" value="NZ_BAAAQN010000005.1"/>
</dbReference>
<evidence type="ECO:0000313" key="1">
    <source>
        <dbReference type="EMBL" id="GAA2018395.1"/>
    </source>
</evidence>
<dbReference type="InterPro" id="IPR008930">
    <property type="entry name" value="Terpenoid_cyclase/PrenylTrfase"/>
</dbReference>
<sequence>MTWQSELLSALARDDSSAAAEIVIRQVVQEQKSGIVGLPALTVHGELQAGMVVFSVRAPSGRGWTVSRPLPELAEWARSRRDFEPSLLAAVASSFTGTAHWDDEEWIPFGYVGTGSMPRDLIRDIDGYVSTDRDETIVERLAGAEDVLVMGPPASGKTLSIFAAARRRKSHHEDHVIWLDLTEAFDNAEATLLAFLKAPSSRGYLVVIDNLQANVTATRAIFDLITRLRDGLNMPIRTLATCWPSAYDLVMELPIAFSRIAVWGSEVIHMLLAESQQTDLVATEIDQLSGGDVLLAKSALKYFQQFGRLPSDDELAETIAAVTHADQVTEPETRRTLYWFASLGAFEIGVYRMYCVTEGLAAPVQELMSMKLISYSDEVLSIGHPSKAAAIVRYAVRHWDDDPDQPFERPSKLAFKYLRRSGKSAVQATLEKLDLVNNRRTNQREDRILAKVWPHRRALIHFLRDQSVKRDPSWGGNIASAAFAAAALALTDEREAWKASAEYVRRQWGFDSLSNLPNNLGPQPSPDSDDFVHIRDAMIAEDEAMLTQGNSRDRQSAESIDMDRFYRTWLLGVLLTFENTAIVPDQGRADSLRDMASKAQLPNGAFYPERVPWLTARVLSGLLHLRDDSWHTPGGTVERACNWLRDSFSSVGPFGGRWHSGTGTWNSDVLTTAMCMTALLRAGVRTSDDCIRSGYSYLKEQMPEWRLPGREIDCAAAAEAIMLAGPDRREIYPVIVDLLTWVGNGGGGGSPGTEESVKIPYVAEQVVWIVQSIVQRELEALLQDFEPSARIAGPAQKDAIEKIDRVTLTSATELTVVVTPEPFDTEARRVLTGRLERLGREITANITSREAALRGRNHARTRELIEDQLAKWLDRKNLRDEVEAQLAENSFSPAAATLVDRLWAEVFEGHSLRSREL</sequence>
<dbReference type="SUPFAM" id="SSF48239">
    <property type="entry name" value="Terpenoid cyclases/Protein prenyltransferases"/>
    <property type="match status" value="1"/>
</dbReference>
<evidence type="ECO:0000313" key="2">
    <source>
        <dbReference type="Proteomes" id="UP001500751"/>
    </source>
</evidence>
<dbReference type="CDD" id="cd01120">
    <property type="entry name" value="RecA-like_superfamily"/>
    <property type="match status" value="1"/>
</dbReference>